<feature type="coiled-coil region" evidence="3">
    <location>
        <begin position="245"/>
        <end position="305"/>
    </location>
</feature>
<name>A0ABR2B557_9ROSI</name>
<reference evidence="4 5" key="1">
    <citation type="journal article" date="2024" name="G3 (Bethesda)">
        <title>Genome assembly of Hibiscus sabdariffa L. provides insights into metabolisms of medicinal natural products.</title>
        <authorList>
            <person name="Kim T."/>
        </authorList>
    </citation>
    <scope>NUCLEOTIDE SEQUENCE [LARGE SCALE GENOMIC DNA]</scope>
    <source>
        <strain evidence="4">TK-2024</strain>
        <tissue evidence="4">Old leaves</tissue>
    </source>
</reference>
<gene>
    <name evidence="4" type="ORF">V6N12_019723</name>
</gene>
<proteinExistence type="inferred from homology"/>
<comment type="similarity">
    <text evidence="1">Belongs to the WEB family.</text>
</comment>
<evidence type="ECO:0000313" key="5">
    <source>
        <dbReference type="Proteomes" id="UP001472677"/>
    </source>
</evidence>
<feature type="coiled-coil region" evidence="3">
    <location>
        <begin position="345"/>
        <end position="511"/>
    </location>
</feature>
<evidence type="ECO:0000256" key="1">
    <source>
        <dbReference type="ARBA" id="ARBA00005485"/>
    </source>
</evidence>
<organism evidence="4 5">
    <name type="scientific">Hibiscus sabdariffa</name>
    <name type="common">roselle</name>
    <dbReference type="NCBI Taxonomy" id="183260"/>
    <lineage>
        <taxon>Eukaryota</taxon>
        <taxon>Viridiplantae</taxon>
        <taxon>Streptophyta</taxon>
        <taxon>Embryophyta</taxon>
        <taxon>Tracheophyta</taxon>
        <taxon>Spermatophyta</taxon>
        <taxon>Magnoliopsida</taxon>
        <taxon>eudicotyledons</taxon>
        <taxon>Gunneridae</taxon>
        <taxon>Pentapetalae</taxon>
        <taxon>rosids</taxon>
        <taxon>malvids</taxon>
        <taxon>Malvales</taxon>
        <taxon>Malvaceae</taxon>
        <taxon>Malvoideae</taxon>
        <taxon>Hibiscus</taxon>
    </lineage>
</organism>
<dbReference type="PANTHER" id="PTHR32054">
    <property type="entry name" value="HEAVY CHAIN, PUTATIVE, EXPRESSED-RELATED-RELATED"/>
    <property type="match status" value="1"/>
</dbReference>
<dbReference type="Proteomes" id="UP001472677">
    <property type="component" value="Unassembled WGS sequence"/>
</dbReference>
<comment type="caution">
    <text evidence="4">The sequence shown here is derived from an EMBL/GenBank/DDBJ whole genome shotgun (WGS) entry which is preliminary data.</text>
</comment>
<evidence type="ECO:0000313" key="4">
    <source>
        <dbReference type="EMBL" id="KAK8501990.1"/>
    </source>
</evidence>
<dbReference type="Pfam" id="PF05701">
    <property type="entry name" value="WEMBL"/>
    <property type="match status" value="1"/>
</dbReference>
<protein>
    <submittedName>
        <fullName evidence="4">Uncharacterized protein</fullName>
    </submittedName>
</protein>
<accession>A0ABR2B557</accession>
<evidence type="ECO:0000256" key="3">
    <source>
        <dbReference type="SAM" id="Coils"/>
    </source>
</evidence>
<dbReference type="InterPro" id="IPR008545">
    <property type="entry name" value="Web"/>
</dbReference>
<sequence>MVNIYRRAQSERIPQVACGSPRAEVGEIDTRAPFQSVKAAVTLFGEVAVTKERRTPRKSRISAENVIDKETQLLLAEKEFNNIKQKLESDEATKAKADSELETAKQTVHELSEKLRAVTESKQSAIEAAEAIRQQNAQLELKKSQYSEEYEARKTELELAREQYLAVADELDAKKQELNKIRQDFDAALEVKLAAFQQAAEAQLSAKMHSERVTELTKQITAMKEAIKQVKFATQQVYNEQEAIVAEKEMLRKSYEAAKMEAEKKLSASREAYDPELTKSLEQKLSETTAEVEALQEEMKKVHALEMDSVRLLTSELNEATTTLQMVADEECSLRNLVNSIRVELEEVRRKQAEQKEIMANKEAEKESLSNDHNVRLQQLLLEAETARKEAEEMKNNIETLKKDAEAAEMAVEELKQKLDHTLDQAEEAKAAEKQALDEMRVLEKSIGDGKIRLSKEEYEALEKKIDEYGTMSEKKIAAAMVELEAIISSKNEAETKVEENLKAIEEIKAATELAEKSATMAEAAQSVVEGELRRRRQQEETVAAS</sequence>
<keyword evidence="2 3" id="KW-0175">Coiled coil</keyword>
<dbReference type="PANTHER" id="PTHR32054:SF42">
    <property type="entry name" value="WEB FAMILY PROTEIN"/>
    <property type="match status" value="1"/>
</dbReference>
<dbReference type="EMBL" id="JBBPBM010000179">
    <property type="protein sequence ID" value="KAK8501990.1"/>
    <property type="molecule type" value="Genomic_DNA"/>
</dbReference>
<feature type="coiled-coil region" evidence="3">
    <location>
        <begin position="87"/>
        <end position="191"/>
    </location>
</feature>
<evidence type="ECO:0000256" key="2">
    <source>
        <dbReference type="ARBA" id="ARBA00023054"/>
    </source>
</evidence>
<keyword evidence="5" id="KW-1185">Reference proteome</keyword>